<feature type="transmembrane region" description="Helical" evidence="2">
    <location>
        <begin position="151"/>
        <end position="169"/>
    </location>
</feature>
<name>A0A1E5P0E2_9ACTN</name>
<comment type="caution">
    <text evidence="3">The sequence shown here is derived from an EMBL/GenBank/DDBJ whole genome shotgun (WGS) entry which is preliminary data.</text>
</comment>
<evidence type="ECO:0000256" key="2">
    <source>
        <dbReference type="SAM" id="Phobius"/>
    </source>
</evidence>
<evidence type="ECO:0000256" key="1">
    <source>
        <dbReference type="SAM" id="MobiDB-lite"/>
    </source>
</evidence>
<dbReference type="AlphaFoldDB" id="A0A1E5P0E2"/>
<protein>
    <submittedName>
        <fullName evidence="3">Uncharacterized protein</fullName>
    </submittedName>
</protein>
<organism evidence="3 4">
    <name type="scientific">Streptomyces subrutilus</name>
    <dbReference type="NCBI Taxonomy" id="36818"/>
    <lineage>
        <taxon>Bacteria</taxon>
        <taxon>Bacillati</taxon>
        <taxon>Actinomycetota</taxon>
        <taxon>Actinomycetes</taxon>
        <taxon>Kitasatosporales</taxon>
        <taxon>Streptomycetaceae</taxon>
        <taxon>Streptomyces</taxon>
    </lineage>
</organism>
<feature type="region of interest" description="Disordered" evidence="1">
    <location>
        <begin position="1"/>
        <end position="36"/>
    </location>
</feature>
<reference evidence="3 4" key="1">
    <citation type="submission" date="2016-08" db="EMBL/GenBank/DDBJ databases">
        <title>The complete genome of Streptomyces subrutilus 10-1-1.</title>
        <authorList>
            <person name="Chen X."/>
        </authorList>
    </citation>
    <scope>NUCLEOTIDE SEQUENCE [LARGE SCALE GENOMIC DNA]</scope>
    <source>
        <strain evidence="3 4">10-1-1</strain>
    </source>
</reference>
<keyword evidence="2" id="KW-0472">Membrane</keyword>
<evidence type="ECO:0000313" key="4">
    <source>
        <dbReference type="Proteomes" id="UP000095705"/>
    </source>
</evidence>
<keyword evidence="2" id="KW-1133">Transmembrane helix</keyword>
<dbReference type="OrthoDB" id="4153780at2"/>
<feature type="transmembrane region" description="Helical" evidence="2">
    <location>
        <begin position="199"/>
        <end position="217"/>
    </location>
</feature>
<feature type="compositionally biased region" description="Polar residues" evidence="1">
    <location>
        <begin position="8"/>
        <end position="23"/>
    </location>
</feature>
<keyword evidence="4" id="KW-1185">Reference proteome</keyword>
<evidence type="ECO:0000313" key="3">
    <source>
        <dbReference type="EMBL" id="OEJ22532.1"/>
    </source>
</evidence>
<dbReference type="EMBL" id="MEHK01000002">
    <property type="protein sequence ID" value="OEJ22532.1"/>
    <property type="molecule type" value="Genomic_DNA"/>
</dbReference>
<feature type="region of interest" description="Disordered" evidence="1">
    <location>
        <begin position="248"/>
        <end position="268"/>
    </location>
</feature>
<gene>
    <name evidence="3" type="ORF">BGK67_33985</name>
</gene>
<sequence>MQSDDKPINGQNNPSFLDLLNQTPPSPDTDLNKDPGTTRFAQLRAGWNASWEQGGFLYGRWEELRQVPQAGWHGMANWIKALLVLTGVCAVIILLDTAGDIFDATLSRMAAAVPATRAGTSASSELWGVVETPARSYIAQHAAGLAVSSSAVYTFWQLVGWFGLIGGFIGSTGARITWTCWGAGSVLAVWSAAPADGRTVATGIAVLAWTIASTLALRGLTLRPTFFTHIHNAGHQIEPHIHLPAPAAEAAPNDEDDAPDNVHPLQKH</sequence>
<dbReference type="Proteomes" id="UP000095705">
    <property type="component" value="Unassembled WGS sequence"/>
</dbReference>
<accession>A0A1E5P0E2</accession>
<keyword evidence="2" id="KW-0812">Transmembrane</keyword>
<feature type="transmembrane region" description="Helical" evidence="2">
    <location>
        <begin position="176"/>
        <end position="193"/>
    </location>
</feature>
<dbReference type="RefSeq" id="WP_069924580.1">
    <property type="nucleotide sequence ID" value="NZ_MEHK01000002.1"/>
</dbReference>
<dbReference type="STRING" id="36818.BGK67_33985"/>
<feature type="transmembrane region" description="Helical" evidence="2">
    <location>
        <begin position="75"/>
        <end position="95"/>
    </location>
</feature>
<proteinExistence type="predicted"/>